<dbReference type="Proteomes" id="UP000796880">
    <property type="component" value="Unassembled WGS sequence"/>
</dbReference>
<keyword evidence="1" id="KW-0862">Zinc</keyword>
<feature type="domain" description="RING-type" evidence="3">
    <location>
        <begin position="100"/>
        <end position="142"/>
    </location>
</feature>
<reference evidence="4" key="1">
    <citation type="submission" date="2020-03" db="EMBL/GenBank/DDBJ databases">
        <title>A high-quality chromosome-level genome assembly of a woody plant with both climbing and erect habits, Rhamnella rubrinervis.</title>
        <authorList>
            <person name="Lu Z."/>
            <person name="Yang Y."/>
            <person name="Zhu X."/>
            <person name="Sun Y."/>
        </authorList>
    </citation>
    <scope>NUCLEOTIDE SEQUENCE</scope>
    <source>
        <strain evidence="4">BYM</strain>
        <tissue evidence="4">Leaf</tissue>
    </source>
</reference>
<keyword evidence="2" id="KW-0812">Transmembrane</keyword>
<keyword evidence="2" id="KW-0472">Membrane</keyword>
<dbReference type="GO" id="GO:0008270">
    <property type="term" value="F:zinc ion binding"/>
    <property type="evidence" value="ECO:0007669"/>
    <property type="project" value="UniProtKB-KW"/>
</dbReference>
<evidence type="ECO:0000313" key="5">
    <source>
        <dbReference type="Proteomes" id="UP000796880"/>
    </source>
</evidence>
<evidence type="ECO:0000259" key="3">
    <source>
        <dbReference type="PROSITE" id="PS50089"/>
    </source>
</evidence>
<gene>
    <name evidence="4" type="ORF">FNV43_RR25522</name>
</gene>
<keyword evidence="1" id="KW-0479">Metal-binding</keyword>
<dbReference type="PANTHER" id="PTHR46719:SF7">
    <property type="entry name" value="RING-H2 FINGER PROTEIN ATL71-RELATED"/>
    <property type="match status" value="1"/>
</dbReference>
<accession>A0A8K0DUQ9</accession>
<evidence type="ECO:0000313" key="4">
    <source>
        <dbReference type="EMBL" id="KAF3434419.1"/>
    </source>
</evidence>
<keyword evidence="1" id="KW-0863">Zinc-finger</keyword>
<dbReference type="AlphaFoldDB" id="A0A8K0DUQ9"/>
<keyword evidence="2" id="KW-1133">Transmembrane helix</keyword>
<dbReference type="InterPro" id="IPR001841">
    <property type="entry name" value="Znf_RING"/>
</dbReference>
<proteinExistence type="predicted"/>
<keyword evidence="5" id="KW-1185">Reference proteome</keyword>
<protein>
    <recommendedName>
        <fullName evidence="3">RING-type domain-containing protein</fullName>
    </recommendedName>
</protein>
<dbReference type="Pfam" id="PF13639">
    <property type="entry name" value="zf-RING_2"/>
    <property type="match status" value="1"/>
</dbReference>
<dbReference type="SMART" id="SM00184">
    <property type="entry name" value="RING"/>
    <property type="match status" value="1"/>
</dbReference>
<evidence type="ECO:0000256" key="2">
    <source>
        <dbReference type="SAM" id="Phobius"/>
    </source>
</evidence>
<dbReference type="Gene3D" id="3.30.40.10">
    <property type="entry name" value="Zinc/RING finger domain, C3HC4 (zinc finger)"/>
    <property type="match status" value="1"/>
</dbReference>
<sequence length="161" mass="17214">MNSDDSSPNLDRYSYGIGVTLGVILIIVVITLLSHFCTRASSPADPPSVRSNTLGIITTQPDDHSVVTGLDDATLRSFPKLLYAQAKLHKAANSTASCCCSICLADYKGRDLLRLLPDCGHLFHLKCVDPWLRLNPTCPMCRSSPLPSPLAGIAPLAAAHS</sequence>
<organism evidence="4 5">
    <name type="scientific">Rhamnella rubrinervis</name>
    <dbReference type="NCBI Taxonomy" id="2594499"/>
    <lineage>
        <taxon>Eukaryota</taxon>
        <taxon>Viridiplantae</taxon>
        <taxon>Streptophyta</taxon>
        <taxon>Embryophyta</taxon>
        <taxon>Tracheophyta</taxon>
        <taxon>Spermatophyta</taxon>
        <taxon>Magnoliopsida</taxon>
        <taxon>eudicotyledons</taxon>
        <taxon>Gunneridae</taxon>
        <taxon>Pentapetalae</taxon>
        <taxon>rosids</taxon>
        <taxon>fabids</taxon>
        <taxon>Rosales</taxon>
        <taxon>Rhamnaceae</taxon>
        <taxon>rhamnoid group</taxon>
        <taxon>Rhamneae</taxon>
        <taxon>Rhamnella</taxon>
    </lineage>
</organism>
<comment type="caution">
    <text evidence="4">The sequence shown here is derived from an EMBL/GenBank/DDBJ whole genome shotgun (WGS) entry which is preliminary data.</text>
</comment>
<feature type="transmembrane region" description="Helical" evidence="2">
    <location>
        <begin position="12"/>
        <end position="33"/>
    </location>
</feature>
<dbReference type="OrthoDB" id="8062037at2759"/>
<dbReference type="CDD" id="cd16461">
    <property type="entry name" value="RING-H2_EL5-like"/>
    <property type="match status" value="1"/>
</dbReference>
<name>A0A8K0DUQ9_9ROSA</name>
<dbReference type="PANTHER" id="PTHR46719">
    <property type="entry name" value="TRANSCRIPTION FACTOR C2H2 FAMILY-RELATED"/>
    <property type="match status" value="1"/>
</dbReference>
<dbReference type="InterPro" id="IPR045899">
    <property type="entry name" value="ATL71-like"/>
</dbReference>
<evidence type="ECO:0000256" key="1">
    <source>
        <dbReference type="PROSITE-ProRule" id="PRU00175"/>
    </source>
</evidence>
<dbReference type="EMBL" id="VOIH02000011">
    <property type="protein sequence ID" value="KAF3434419.1"/>
    <property type="molecule type" value="Genomic_DNA"/>
</dbReference>
<dbReference type="InterPro" id="IPR013083">
    <property type="entry name" value="Znf_RING/FYVE/PHD"/>
</dbReference>
<dbReference type="SUPFAM" id="SSF57850">
    <property type="entry name" value="RING/U-box"/>
    <property type="match status" value="1"/>
</dbReference>
<dbReference type="PROSITE" id="PS50089">
    <property type="entry name" value="ZF_RING_2"/>
    <property type="match status" value="1"/>
</dbReference>